<dbReference type="eggNOG" id="arCOG10988">
    <property type="taxonomic scope" value="Archaea"/>
</dbReference>
<gene>
    <name evidence="1" type="ordered locus">Tpen_1243</name>
</gene>
<dbReference type="RefSeq" id="WP_011752906.1">
    <property type="nucleotide sequence ID" value="NC_008698.1"/>
</dbReference>
<dbReference type="HOGENOM" id="CLU_1340790_0_0_2"/>
<dbReference type="EnsemblBacteria" id="ABL78641">
    <property type="protein sequence ID" value="ABL78641"/>
    <property type="gene ID" value="Tpen_1243"/>
</dbReference>
<keyword evidence="2" id="KW-1185">Reference proteome</keyword>
<evidence type="ECO:0000313" key="2">
    <source>
        <dbReference type="Proteomes" id="UP000000641"/>
    </source>
</evidence>
<evidence type="ECO:0000313" key="1">
    <source>
        <dbReference type="EMBL" id="ABL78641.1"/>
    </source>
</evidence>
<organism evidence="1 2">
    <name type="scientific">Thermofilum pendens (strain DSM 2475 / Hrk 5)</name>
    <dbReference type="NCBI Taxonomy" id="368408"/>
    <lineage>
        <taxon>Archaea</taxon>
        <taxon>Thermoproteota</taxon>
        <taxon>Thermoprotei</taxon>
        <taxon>Thermofilales</taxon>
        <taxon>Thermofilaceae</taxon>
        <taxon>Thermofilum</taxon>
    </lineage>
</organism>
<proteinExistence type="predicted"/>
<reference evidence="2" key="1">
    <citation type="journal article" date="2008" name="J. Bacteriol.">
        <title>Genome sequence of Thermofilum pendens reveals an exceptional loss of biosynthetic pathways without genome reduction.</title>
        <authorList>
            <person name="Anderson I."/>
            <person name="Rodriguez J."/>
            <person name="Susanti D."/>
            <person name="Porat I."/>
            <person name="Reich C."/>
            <person name="Ulrich L.E."/>
            <person name="Elkins J.G."/>
            <person name="Mavromatis K."/>
            <person name="Lykidis A."/>
            <person name="Kim E."/>
            <person name="Thompson L.S."/>
            <person name="Nolan M."/>
            <person name="Land M."/>
            <person name="Copeland A."/>
            <person name="Lapidus A."/>
            <person name="Lucas S."/>
            <person name="Detter C."/>
            <person name="Zhulin I.B."/>
            <person name="Olsen G.J."/>
            <person name="Whitman W."/>
            <person name="Mukhopadhyay B."/>
            <person name="Bristow J."/>
            <person name="Kyrpides N."/>
        </authorList>
    </citation>
    <scope>NUCLEOTIDE SEQUENCE [LARGE SCALE GENOMIC DNA]</scope>
    <source>
        <strain evidence="2">DSM 2475 / Hrk 5</strain>
    </source>
</reference>
<dbReference type="STRING" id="368408.Tpen_1243"/>
<accession>A1RZL1</accession>
<dbReference type="Proteomes" id="UP000000641">
    <property type="component" value="Chromosome"/>
</dbReference>
<name>A1RZL1_THEPD</name>
<dbReference type="OrthoDB" id="371874at2157"/>
<protein>
    <submittedName>
        <fullName evidence="1">Uncharacterized protein</fullName>
    </submittedName>
</protein>
<dbReference type="AlphaFoldDB" id="A1RZL1"/>
<sequence length="165" mass="18378">MSFYNYDFQSERVGLDNVDWPVSLVFAGFGGAGEVRGLFFGGTPYGNEMKMQVWPAGTWLGDRGTKGVVYSPTFNAYLYLHMRVYEVRAGEITAVGTTHYDQFPVESWSGYTSLASGDFLAMAGRRGLRVRADELFLLNAEGFSFEENHPRLHTGYAGLVSRVDT</sequence>
<dbReference type="GeneID" id="4600538"/>
<dbReference type="EMBL" id="CP000505">
    <property type="protein sequence ID" value="ABL78641.1"/>
    <property type="molecule type" value="Genomic_DNA"/>
</dbReference>
<dbReference type="KEGG" id="tpe:Tpen_1243"/>